<accession>A0A348HBC0</accession>
<proteinExistence type="predicted"/>
<keyword evidence="3" id="KW-1185">Reference proteome</keyword>
<dbReference type="Proteomes" id="UP000267342">
    <property type="component" value="Chromosome"/>
</dbReference>
<feature type="region of interest" description="Disordered" evidence="1">
    <location>
        <begin position="240"/>
        <end position="262"/>
    </location>
</feature>
<evidence type="ECO:0000313" key="3">
    <source>
        <dbReference type="Proteomes" id="UP000267342"/>
    </source>
</evidence>
<reference evidence="2 3" key="1">
    <citation type="submission" date="2018-09" db="EMBL/GenBank/DDBJ databases">
        <title>Zymobacter palmae IAM14233 (=T109) whole genome analysis.</title>
        <authorList>
            <person name="Yanase H."/>
        </authorList>
    </citation>
    <scope>NUCLEOTIDE SEQUENCE [LARGE SCALE GENOMIC DNA]</scope>
    <source>
        <strain evidence="2 3">IAM14233</strain>
    </source>
</reference>
<name>A0A348HBC0_9GAMM</name>
<organism evidence="2 3">
    <name type="scientific">Zymobacter palmae</name>
    <dbReference type="NCBI Taxonomy" id="33074"/>
    <lineage>
        <taxon>Bacteria</taxon>
        <taxon>Pseudomonadati</taxon>
        <taxon>Pseudomonadota</taxon>
        <taxon>Gammaproteobacteria</taxon>
        <taxon>Oceanospirillales</taxon>
        <taxon>Halomonadaceae</taxon>
        <taxon>Zymobacter group</taxon>
        <taxon>Zymobacter</taxon>
    </lineage>
</organism>
<protein>
    <submittedName>
        <fullName evidence="2">Amino acid transporters</fullName>
    </submittedName>
</protein>
<evidence type="ECO:0000313" key="2">
    <source>
        <dbReference type="EMBL" id="BBG28922.1"/>
    </source>
</evidence>
<dbReference type="AlphaFoldDB" id="A0A348HBC0"/>
<dbReference type="KEGG" id="zpl:ZBT109_0122"/>
<gene>
    <name evidence="2" type="ORF">ZBT109_0122</name>
</gene>
<evidence type="ECO:0000256" key="1">
    <source>
        <dbReference type="SAM" id="MobiDB-lite"/>
    </source>
</evidence>
<sequence>MWCGLFHQTQRFALTGEQLGTRLLGQIQHGVHFSTRERGFLSGALHLNQPTVCGHHHVKIGIGIGVFGIVKVDNRLTFIDTNGHRRNQLLKRITLDHARTLHVMDSIDQRYAGTGNRSRASAAIRLDHVAVHCDSELAQFFQIDRCPQRTPDQTLNLQRAATLLATRGFTATTSMRRTRQHAVLRRHPPLTLTAQPARHAHLDGRIAQHFGIPELDQHRAFSMLGVVACQSYFTQGIVRSSTRAHSRTPVEQRSGRALQVVS</sequence>
<dbReference type="EMBL" id="AP018933">
    <property type="protein sequence ID" value="BBG28922.1"/>
    <property type="molecule type" value="Genomic_DNA"/>
</dbReference>